<name>A0A1W1C440_9ZZZZ</name>
<protein>
    <submittedName>
        <fullName evidence="1">Uncharacterized protein</fullName>
    </submittedName>
</protein>
<sequence>MIHKVVLHNYSLMDNHYTLAHLIFYSKDFYPCTKESILFREYDIELLSGFLEVEFSSDELDFLQKEQNRKKRR</sequence>
<proteinExistence type="predicted"/>
<accession>A0A1W1C440</accession>
<gene>
    <name evidence="1" type="ORF">MNB_SV-12-1985</name>
</gene>
<reference evidence="1" key="1">
    <citation type="submission" date="2016-10" db="EMBL/GenBank/DDBJ databases">
        <authorList>
            <person name="de Groot N.N."/>
        </authorList>
    </citation>
    <scope>NUCLEOTIDE SEQUENCE</scope>
</reference>
<organism evidence="1">
    <name type="scientific">hydrothermal vent metagenome</name>
    <dbReference type="NCBI Taxonomy" id="652676"/>
    <lineage>
        <taxon>unclassified sequences</taxon>
        <taxon>metagenomes</taxon>
        <taxon>ecological metagenomes</taxon>
    </lineage>
</organism>
<dbReference type="EMBL" id="FPHE01000099">
    <property type="protein sequence ID" value="SFV60618.1"/>
    <property type="molecule type" value="Genomic_DNA"/>
</dbReference>
<evidence type="ECO:0000313" key="1">
    <source>
        <dbReference type="EMBL" id="SFV60618.1"/>
    </source>
</evidence>
<dbReference type="AlphaFoldDB" id="A0A1W1C440"/>